<dbReference type="InterPro" id="IPR023198">
    <property type="entry name" value="PGP-like_dom2"/>
</dbReference>
<dbReference type="PATRIC" id="fig|1280950.3.peg.2240"/>
<dbReference type="OrthoDB" id="9807742at2"/>
<keyword evidence="2" id="KW-1185">Reference proteome</keyword>
<dbReference type="Gene3D" id="3.40.50.1000">
    <property type="entry name" value="HAD superfamily/HAD-like"/>
    <property type="match status" value="1"/>
</dbReference>
<dbReference type="InterPro" id="IPR036412">
    <property type="entry name" value="HAD-like_sf"/>
</dbReference>
<dbReference type="AlphaFoldDB" id="A0A059FM40"/>
<dbReference type="SUPFAM" id="SSF56784">
    <property type="entry name" value="HAD-like"/>
    <property type="match status" value="1"/>
</dbReference>
<dbReference type="STRING" id="1280950.HJO_11187"/>
<evidence type="ECO:0000313" key="2">
    <source>
        <dbReference type="Proteomes" id="UP000025171"/>
    </source>
</evidence>
<dbReference type="InterPro" id="IPR023214">
    <property type="entry name" value="HAD_sf"/>
</dbReference>
<organism evidence="1 2">
    <name type="scientific">Hyphomonas johnsonii MHS-2</name>
    <dbReference type="NCBI Taxonomy" id="1280950"/>
    <lineage>
        <taxon>Bacteria</taxon>
        <taxon>Pseudomonadati</taxon>
        <taxon>Pseudomonadota</taxon>
        <taxon>Alphaproteobacteria</taxon>
        <taxon>Hyphomonadales</taxon>
        <taxon>Hyphomonadaceae</taxon>
        <taxon>Hyphomonas</taxon>
    </lineage>
</organism>
<proteinExistence type="predicted"/>
<dbReference type="Proteomes" id="UP000025171">
    <property type="component" value="Unassembled WGS sequence"/>
</dbReference>
<sequence length="202" mass="22188">MTVSIALFDLGRVVLDWQPAYLYDKIFDRPEDRDHFLGSVCTMAWHMRHDAGATFAENAAPLIAEHPGFESPIRAWGGRWMEMFHGYIPGTAALIERLDAAGVPLYALSNMPADPWAEMLAHFTILQRFRDVVVSGEINMIKPDPAIFRYTLERIGNPAPESVLFIDDSAANIAAAAALGFATHHFTDATGLEASLSACGLI</sequence>
<dbReference type="NCBIfam" id="TIGR01509">
    <property type="entry name" value="HAD-SF-IA-v3"/>
    <property type="match status" value="1"/>
</dbReference>
<accession>A0A059FM40</accession>
<dbReference type="Pfam" id="PF00702">
    <property type="entry name" value="Hydrolase"/>
    <property type="match status" value="1"/>
</dbReference>
<dbReference type="Gene3D" id="1.10.150.240">
    <property type="entry name" value="Putative phosphatase, domain 2"/>
    <property type="match status" value="1"/>
</dbReference>
<gene>
    <name evidence="1" type="ORF">HJO_11187</name>
</gene>
<dbReference type="eggNOG" id="COG1011">
    <property type="taxonomic scope" value="Bacteria"/>
</dbReference>
<dbReference type="InterPro" id="IPR006439">
    <property type="entry name" value="HAD-SF_hydro_IA"/>
</dbReference>
<dbReference type="RefSeq" id="WP_035616942.1">
    <property type="nucleotide sequence ID" value="NZ_ARYK01000005.1"/>
</dbReference>
<name>A0A059FM40_9PROT</name>
<dbReference type="EMBL" id="ARYK01000005">
    <property type="protein sequence ID" value="KCZ91677.1"/>
    <property type="molecule type" value="Genomic_DNA"/>
</dbReference>
<dbReference type="NCBIfam" id="TIGR01549">
    <property type="entry name" value="HAD-SF-IA-v1"/>
    <property type="match status" value="1"/>
</dbReference>
<keyword evidence="1" id="KW-0378">Hydrolase</keyword>
<protein>
    <submittedName>
        <fullName evidence="1">HAD family hydrolase</fullName>
    </submittedName>
</protein>
<dbReference type="PANTHER" id="PTHR43611">
    <property type="entry name" value="ALPHA-D-GLUCOSE 1-PHOSPHATE PHOSPHATASE"/>
    <property type="match status" value="1"/>
</dbReference>
<dbReference type="GO" id="GO:0016787">
    <property type="term" value="F:hydrolase activity"/>
    <property type="evidence" value="ECO:0007669"/>
    <property type="project" value="UniProtKB-KW"/>
</dbReference>
<comment type="caution">
    <text evidence="1">The sequence shown here is derived from an EMBL/GenBank/DDBJ whole genome shotgun (WGS) entry which is preliminary data.</text>
</comment>
<evidence type="ECO:0000313" key="1">
    <source>
        <dbReference type="EMBL" id="KCZ91677.1"/>
    </source>
</evidence>
<reference evidence="1 2" key="1">
    <citation type="journal article" date="2014" name="Antonie Van Leeuwenhoek">
        <title>Hyphomonas beringensis sp. nov. and Hyphomonas chukchiensis sp. nov., isolated from surface seawater of the Bering Sea and Chukchi Sea.</title>
        <authorList>
            <person name="Li C."/>
            <person name="Lai Q."/>
            <person name="Li G."/>
            <person name="Dong C."/>
            <person name="Wang J."/>
            <person name="Liao Y."/>
            <person name="Shao Z."/>
        </authorList>
    </citation>
    <scope>NUCLEOTIDE SEQUENCE [LARGE SCALE GENOMIC DNA]</scope>
    <source>
        <strain evidence="1 2">MHS-2</strain>
    </source>
</reference>
<dbReference type="PANTHER" id="PTHR43611:SF3">
    <property type="entry name" value="FLAVIN MONONUCLEOTIDE HYDROLASE 1, CHLOROPLATIC"/>
    <property type="match status" value="1"/>
</dbReference>